<sequence>MAMHNRLQLTVLAVVVFITFLCVADAQMGESFGSPQQKKNLGVSSGILLSRIFNVWRATLLKVTSNGLPAAAQDNVIIARAASPLHHPAAVIDPALVQQPLRFGTAAGLASGSGSTHFLEYPLSVPESTVSESTVNGAAGTWKSVVSTAGQLLVKRIIKVLDELRPKLPMLGTVLAGWVLVLFAKEMSKSMTLRVTGGGLVVGLMMGTIVLCWLRKTLRLRGGSIFGVAVGISAWMAGLWRLPSLTYLISNTYLVAGVGFFWFIGSVSVYVWGAGMDNPRMETLLAISFRLLGHLLLYIGLWEHETLAMYVQILAFLYCIMPTSWRERFWRALQLDFDEPIEDPHAPLKPNCGPHRLIVHGFIWNRLMVAIPIDGPEFRELLALGYEPNIYSGKMELVSEAAQYPPPSSRR</sequence>
<protein>
    <recommendedName>
        <fullName evidence="5">DUF4203 domain-containing protein</fullName>
    </recommendedName>
</protein>
<evidence type="ECO:0000313" key="4">
    <source>
        <dbReference type="Proteomes" id="UP000747110"/>
    </source>
</evidence>
<keyword evidence="2" id="KW-0732">Signal</keyword>
<comment type="caution">
    <text evidence="3">The sequence shown here is derived from an EMBL/GenBank/DDBJ whole genome shotgun (WGS) entry which is preliminary data.</text>
</comment>
<feature type="transmembrane region" description="Helical" evidence="1">
    <location>
        <begin position="252"/>
        <end position="272"/>
    </location>
</feature>
<dbReference type="AlphaFoldDB" id="A0A8J4D572"/>
<feature type="transmembrane region" description="Helical" evidence="1">
    <location>
        <begin position="191"/>
        <end position="213"/>
    </location>
</feature>
<proteinExistence type="predicted"/>
<keyword evidence="1" id="KW-0472">Membrane</keyword>
<reference evidence="3" key="1">
    <citation type="journal article" date="2021" name="Proc. Natl. Acad. Sci. U.S.A.">
        <title>Three genomes in the algal genus Volvox reveal the fate of a haploid sex-determining region after a transition to homothallism.</title>
        <authorList>
            <person name="Yamamoto K."/>
            <person name="Hamaji T."/>
            <person name="Kawai-Toyooka H."/>
            <person name="Matsuzaki R."/>
            <person name="Takahashi F."/>
            <person name="Nishimura Y."/>
            <person name="Kawachi M."/>
            <person name="Noguchi H."/>
            <person name="Minakuchi Y."/>
            <person name="Umen J.G."/>
            <person name="Toyoda A."/>
            <person name="Nozaki H."/>
        </authorList>
    </citation>
    <scope>NUCLEOTIDE SEQUENCE</scope>
    <source>
        <strain evidence="3">NIES-3786</strain>
    </source>
</reference>
<organism evidence="3 4">
    <name type="scientific">Volvox reticuliferus</name>
    <dbReference type="NCBI Taxonomy" id="1737510"/>
    <lineage>
        <taxon>Eukaryota</taxon>
        <taxon>Viridiplantae</taxon>
        <taxon>Chlorophyta</taxon>
        <taxon>core chlorophytes</taxon>
        <taxon>Chlorophyceae</taxon>
        <taxon>CS clade</taxon>
        <taxon>Chlamydomonadales</taxon>
        <taxon>Volvocaceae</taxon>
        <taxon>Volvox</taxon>
    </lineage>
</organism>
<keyword evidence="1" id="KW-1133">Transmembrane helix</keyword>
<feature type="signal peptide" evidence="2">
    <location>
        <begin position="1"/>
        <end position="26"/>
    </location>
</feature>
<evidence type="ECO:0008006" key="5">
    <source>
        <dbReference type="Google" id="ProtNLM"/>
    </source>
</evidence>
<gene>
    <name evidence="3" type="ORF">Vretifemale_20556</name>
</gene>
<evidence type="ECO:0000313" key="3">
    <source>
        <dbReference type="EMBL" id="GIL93121.1"/>
    </source>
</evidence>
<accession>A0A8J4D572</accession>
<keyword evidence="1" id="KW-0812">Transmembrane</keyword>
<dbReference type="Proteomes" id="UP000747110">
    <property type="component" value="Unassembled WGS sequence"/>
</dbReference>
<feature type="chain" id="PRO_5035288638" description="DUF4203 domain-containing protein" evidence="2">
    <location>
        <begin position="27"/>
        <end position="411"/>
    </location>
</feature>
<feature type="transmembrane region" description="Helical" evidence="1">
    <location>
        <begin position="220"/>
        <end position="240"/>
    </location>
</feature>
<feature type="transmembrane region" description="Helical" evidence="1">
    <location>
        <begin position="284"/>
        <end position="301"/>
    </location>
</feature>
<evidence type="ECO:0000256" key="2">
    <source>
        <dbReference type="SAM" id="SignalP"/>
    </source>
</evidence>
<dbReference type="EMBL" id="BNCP01000088">
    <property type="protein sequence ID" value="GIL93121.1"/>
    <property type="molecule type" value="Genomic_DNA"/>
</dbReference>
<feature type="transmembrane region" description="Helical" evidence="1">
    <location>
        <begin position="307"/>
        <end position="325"/>
    </location>
</feature>
<dbReference type="OrthoDB" id="554413at2759"/>
<keyword evidence="4" id="KW-1185">Reference proteome</keyword>
<name>A0A8J4D572_9CHLO</name>
<evidence type="ECO:0000256" key="1">
    <source>
        <dbReference type="SAM" id="Phobius"/>
    </source>
</evidence>